<dbReference type="Proteomes" id="UP000470246">
    <property type="component" value="Unassembled WGS sequence"/>
</dbReference>
<organism evidence="2 3">
    <name type="scientific">Geodermatophilus sabuli</name>
    <dbReference type="NCBI Taxonomy" id="1564158"/>
    <lineage>
        <taxon>Bacteria</taxon>
        <taxon>Bacillati</taxon>
        <taxon>Actinomycetota</taxon>
        <taxon>Actinomycetes</taxon>
        <taxon>Geodermatophilales</taxon>
        <taxon>Geodermatophilaceae</taxon>
        <taxon>Geodermatophilus</taxon>
    </lineage>
</organism>
<reference evidence="2 3" key="1">
    <citation type="submission" date="2020-02" db="EMBL/GenBank/DDBJ databases">
        <title>Geodermatophilus sabuli CPCC 205279 I12A-02694.</title>
        <authorList>
            <person name="Jiang Z."/>
        </authorList>
    </citation>
    <scope>NUCLEOTIDE SEQUENCE [LARGE SCALE GENOMIC DNA]</scope>
    <source>
        <strain evidence="2 3">I12A-02694</strain>
    </source>
</reference>
<accession>A0A7K3W425</accession>
<dbReference type="SUPFAM" id="SSF81301">
    <property type="entry name" value="Nucleotidyltransferase"/>
    <property type="match status" value="1"/>
</dbReference>
<dbReference type="Gene3D" id="3.30.460.10">
    <property type="entry name" value="Beta Polymerase, domain 2"/>
    <property type="match status" value="1"/>
</dbReference>
<evidence type="ECO:0000259" key="1">
    <source>
        <dbReference type="Pfam" id="PF01909"/>
    </source>
</evidence>
<feature type="domain" description="Polymerase nucleotidyl transferase" evidence="1">
    <location>
        <begin position="19"/>
        <end position="51"/>
    </location>
</feature>
<keyword evidence="2" id="KW-0808">Transferase</keyword>
<dbReference type="CDD" id="cd05403">
    <property type="entry name" value="NT_KNTase_like"/>
    <property type="match status" value="1"/>
</dbReference>
<sequence length="286" mass="28792">MPEVPPEIAELAARLATVPGVVGVTLGGSRARGDHTADSDTDLGLYYRPPLDTGALGTLAREVSGPGATVTRPGEWGPWVDGGAWLRIGGRAVDWIYRDVDRVAAAGRDARAGRVAFHAQVGHPLGFLDAAYAGELALGVVLADPSGELAALRRQVADHPPALGAALVARLEEARFCVTIAGKGAARGDTAYVAGCLFRAVGLSAAALHGRAGRWLVTEKGAVAAAGRLPGAPPGFAGRAQAVLAALGTDAATLRGAVAAAGDLVAEVSSACAAGRDLSPGPRSPR</sequence>
<evidence type="ECO:0000313" key="2">
    <source>
        <dbReference type="EMBL" id="NEK59408.1"/>
    </source>
</evidence>
<dbReference type="RefSeq" id="WP_163482787.1">
    <property type="nucleotide sequence ID" value="NZ_JAAGWF010000018.1"/>
</dbReference>
<dbReference type="InterPro" id="IPR043519">
    <property type="entry name" value="NT_sf"/>
</dbReference>
<dbReference type="EMBL" id="JAAGWF010000018">
    <property type="protein sequence ID" value="NEK59408.1"/>
    <property type="molecule type" value="Genomic_DNA"/>
</dbReference>
<keyword evidence="3" id="KW-1185">Reference proteome</keyword>
<dbReference type="GO" id="GO:0016779">
    <property type="term" value="F:nucleotidyltransferase activity"/>
    <property type="evidence" value="ECO:0007669"/>
    <property type="project" value="InterPro"/>
</dbReference>
<evidence type="ECO:0000313" key="3">
    <source>
        <dbReference type="Proteomes" id="UP000470246"/>
    </source>
</evidence>
<protein>
    <submittedName>
        <fullName evidence="2">Nucleotidyltransferase domain-containing protein</fullName>
    </submittedName>
</protein>
<comment type="caution">
    <text evidence="2">The sequence shown here is derived from an EMBL/GenBank/DDBJ whole genome shotgun (WGS) entry which is preliminary data.</text>
</comment>
<gene>
    <name evidence="2" type="ORF">GCU56_16240</name>
</gene>
<name>A0A7K3W425_9ACTN</name>
<dbReference type="InterPro" id="IPR002934">
    <property type="entry name" value="Polymerase_NTP_transf_dom"/>
</dbReference>
<dbReference type="AlphaFoldDB" id="A0A7K3W425"/>
<proteinExistence type="predicted"/>
<dbReference type="Pfam" id="PF01909">
    <property type="entry name" value="NTP_transf_2"/>
    <property type="match status" value="1"/>
</dbReference>